<dbReference type="InterPro" id="IPR038570">
    <property type="entry name" value="HicA_sf"/>
</dbReference>
<gene>
    <name evidence="9" type="ORF">GAQ59_23910</name>
</gene>
<comment type="similarity">
    <text evidence="1">Belongs to the HicA mRNA interferase family.</text>
</comment>
<dbReference type="EMBL" id="WCUG01000218">
    <property type="protein sequence ID" value="KAB4160401.1"/>
    <property type="molecule type" value="Genomic_DNA"/>
</dbReference>
<reference evidence="9 10" key="1">
    <citation type="journal article" date="2019" name="Nat. Med.">
        <title>A library of human gut bacterial isolates paired with longitudinal multiomics data enables mechanistic microbiome research.</title>
        <authorList>
            <person name="Poyet M."/>
            <person name="Groussin M."/>
            <person name="Gibbons S.M."/>
            <person name="Avila-Pacheco J."/>
            <person name="Jiang X."/>
            <person name="Kearney S.M."/>
            <person name="Perrotta A.R."/>
            <person name="Berdy B."/>
            <person name="Zhao S."/>
            <person name="Lieberman T.D."/>
            <person name="Swanson P.K."/>
            <person name="Smith M."/>
            <person name="Roesemann S."/>
            <person name="Alexander J.E."/>
            <person name="Rich S.A."/>
            <person name="Livny J."/>
            <person name="Vlamakis H."/>
            <person name="Clish C."/>
            <person name="Bullock K."/>
            <person name="Deik A."/>
            <person name="Scott J."/>
            <person name="Pierce K.A."/>
            <person name="Xavier R.J."/>
            <person name="Alm E.J."/>
        </authorList>
    </citation>
    <scope>NUCLEOTIDE SEQUENCE [LARGE SCALE GENOMIC DNA]</scope>
    <source>
        <strain evidence="9 10">BIOML-A27</strain>
    </source>
</reference>
<dbReference type="Proteomes" id="UP000433928">
    <property type="component" value="Unassembled WGS sequence"/>
</dbReference>
<dbReference type="Gene3D" id="3.30.920.30">
    <property type="entry name" value="Hypothetical protein"/>
    <property type="match status" value="1"/>
</dbReference>
<feature type="compositionally biased region" description="Basic and acidic residues" evidence="8">
    <location>
        <begin position="24"/>
        <end position="38"/>
    </location>
</feature>
<feature type="region of interest" description="Disordered" evidence="8">
    <location>
        <begin position="24"/>
        <end position="45"/>
    </location>
</feature>
<evidence type="ECO:0000256" key="6">
    <source>
        <dbReference type="ARBA" id="ARBA00022884"/>
    </source>
</evidence>
<keyword evidence="3" id="KW-0540">Nuclease</keyword>
<evidence type="ECO:0000313" key="10">
    <source>
        <dbReference type="Proteomes" id="UP000433928"/>
    </source>
</evidence>
<dbReference type="AlphaFoldDB" id="A0A6I0K810"/>
<evidence type="ECO:0000256" key="1">
    <source>
        <dbReference type="ARBA" id="ARBA00006620"/>
    </source>
</evidence>
<evidence type="ECO:0000256" key="3">
    <source>
        <dbReference type="ARBA" id="ARBA00022722"/>
    </source>
</evidence>
<comment type="caution">
    <text evidence="9">The sequence shown here is derived from an EMBL/GenBank/DDBJ whole genome shotgun (WGS) entry which is preliminary data.</text>
</comment>
<dbReference type="GO" id="GO:0003729">
    <property type="term" value="F:mRNA binding"/>
    <property type="evidence" value="ECO:0007669"/>
    <property type="project" value="InterPro"/>
</dbReference>
<sequence length="45" mass="5110">YFVSHGGRHDQWFSPITGKTFVVPRHDSQEIPKGTEKSIRKKAGV</sequence>
<evidence type="ECO:0000256" key="2">
    <source>
        <dbReference type="ARBA" id="ARBA00022649"/>
    </source>
</evidence>
<dbReference type="GO" id="GO:0004519">
    <property type="term" value="F:endonuclease activity"/>
    <property type="evidence" value="ECO:0007669"/>
    <property type="project" value="UniProtKB-KW"/>
</dbReference>
<evidence type="ECO:0000256" key="5">
    <source>
        <dbReference type="ARBA" id="ARBA00022801"/>
    </source>
</evidence>
<keyword evidence="2" id="KW-1277">Toxin-antitoxin system</keyword>
<dbReference type="RefSeq" id="WP_151856560.1">
    <property type="nucleotide sequence ID" value="NZ_WCUG01000218.1"/>
</dbReference>
<keyword evidence="4" id="KW-0255">Endonuclease</keyword>
<evidence type="ECO:0000313" key="9">
    <source>
        <dbReference type="EMBL" id="KAB4160401.1"/>
    </source>
</evidence>
<dbReference type="SUPFAM" id="SSF54786">
    <property type="entry name" value="YcfA/nrd intein domain"/>
    <property type="match status" value="1"/>
</dbReference>
<keyword evidence="5" id="KW-0378">Hydrolase</keyword>
<dbReference type="Pfam" id="PF07927">
    <property type="entry name" value="HicA_toxin"/>
    <property type="match status" value="1"/>
</dbReference>
<name>A0A6I0K810_BACUN</name>
<feature type="non-terminal residue" evidence="9">
    <location>
        <position position="1"/>
    </location>
</feature>
<proteinExistence type="inferred from homology"/>
<keyword evidence="7" id="KW-0346">Stress response</keyword>
<protein>
    <submittedName>
        <fullName evidence="9">Type II toxin-antitoxin system HicA family toxin</fullName>
    </submittedName>
</protein>
<organism evidence="9 10">
    <name type="scientific">Bacteroides uniformis</name>
    <dbReference type="NCBI Taxonomy" id="820"/>
    <lineage>
        <taxon>Bacteria</taxon>
        <taxon>Pseudomonadati</taxon>
        <taxon>Bacteroidota</taxon>
        <taxon>Bacteroidia</taxon>
        <taxon>Bacteroidales</taxon>
        <taxon>Bacteroidaceae</taxon>
        <taxon>Bacteroides</taxon>
    </lineage>
</organism>
<dbReference type="GO" id="GO:0016787">
    <property type="term" value="F:hydrolase activity"/>
    <property type="evidence" value="ECO:0007669"/>
    <property type="project" value="UniProtKB-KW"/>
</dbReference>
<evidence type="ECO:0000256" key="8">
    <source>
        <dbReference type="SAM" id="MobiDB-lite"/>
    </source>
</evidence>
<accession>A0A6I0K810</accession>
<dbReference type="InterPro" id="IPR012933">
    <property type="entry name" value="HicA_mRNA_interferase"/>
</dbReference>
<evidence type="ECO:0000256" key="7">
    <source>
        <dbReference type="ARBA" id="ARBA00023016"/>
    </source>
</evidence>
<keyword evidence="6" id="KW-0694">RNA-binding</keyword>
<evidence type="ECO:0000256" key="4">
    <source>
        <dbReference type="ARBA" id="ARBA00022759"/>
    </source>
</evidence>